<feature type="transmembrane region" description="Helical" evidence="1">
    <location>
        <begin position="75"/>
        <end position="99"/>
    </location>
</feature>
<keyword evidence="1" id="KW-1133">Transmembrane helix</keyword>
<keyword evidence="1" id="KW-0472">Membrane</keyword>
<protein>
    <recommendedName>
        <fullName evidence="4">Cardiolipin synthase N-terminal domain-containing protein</fullName>
    </recommendedName>
</protein>
<dbReference type="EMBL" id="JAEFDC010000001">
    <property type="protein sequence ID" value="MBI1645927.1"/>
    <property type="molecule type" value="Genomic_DNA"/>
</dbReference>
<evidence type="ECO:0000313" key="3">
    <source>
        <dbReference type="Proteomes" id="UP000641139"/>
    </source>
</evidence>
<keyword evidence="3" id="KW-1185">Reference proteome</keyword>
<evidence type="ECO:0000256" key="1">
    <source>
        <dbReference type="SAM" id="Phobius"/>
    </source>
</evidence>
<evidence type="ECO:0008006" key="4">
    <source>
        <dbReference type="Google" id="ProtNLM"/>
    </source>
</evidence>
<feature type="transmembrane region" description="Helical" evidence="1">
    <location>
        <begin position="7"/>
        <end position="30"/>
    </location>
</feature>
<organism evidence="2 3">
    <name type="scientific">Capnocytophaga periodontitidis</name>
    <dbReference type="NCBI Taxonomy" id="2795027"/>
    <lineage>
        <taxon>Bacteria</taxon>
        <taxon>Pseudomonadati</taxon>
        <taxon>Bacteroidota</taxon>
        <taxon>Flavobacteriia</taxon>
        <taxon>Flavobacteriales</taxon>
        <taxon>Flavobacteriaceae</taxon>
        <taxon>Capnocytophaga</taxon>
    </lineage>
</organism>
<gene>
    <name evidence="2" type="ORF">I7X30_02455</name>
</gene>
<feature type="transmembrane region" description="Helical" evidence="1">
    <location>
        <begin position="42"/>
        <end position="63"/>
    </location>
</feature>
<keyword evidence="1" id="KW-0812">Transmembrane</keyword>
<accession>A0ABS0SJJ4</accession>
<dbReference type="Proteomes" id="UP000641139">
    <property type="component" value="Unassembled WGS sequence"/>
</dbReference>
<evidence type="ECO:0000313" key="2">
    <source>
        <dbReference type="EMBL" id="MBI1645927.1"/>
    </source>
</evidence>
<proteinExistence type="predicted"/>
<dbReference type="RefSeq" id="WP_198465873.1">
    <property type="nucleotide sequence ID" value="NZ_JAEFDC010000001.1"/>
</dbReference>
<name>A0ABS0SJJ4_9FLAO</name>
<comment type="caution">
    <text evidence="2">The sequence shown here is derived from an EMBL/GenBank/DDBJ whole genome shotgun (WGS) entry which is preliminary data.</text>
</comment>
<reference evidence="2 3" key="1">
    <citation type="journal article" date="2021" name="Int. J. Syst. Evol. Microbiol.">
        <title>Capnocytophaga periodontitidis sp. nov., isolated from subgingival plaque of periodontitis patient.</title>
        <authorList>
            <person name="Zhang Y."/>
            <person name="Qiao D."/>
            <person name="Shi W."/>
            <person name="Wu D."/>
            <person name="Cai M."/>
        </authorList>
    </citation>
    <scope>NUCLEOTIDE SEQUENCE [LARGE SCALE GENOMIC DNA]</scope>
    <source>
        <strain evidence="2 3">051621</strain>
    </source>
</reference>
<sequence length="105" mass="12636">MKKSNKYLSILFLSCTIIAPFLLWINYFAYPNSIEATTIGEFISWSIYSVFLLFPFFFIYQMVLKLTKKIEKEHFKLTIYTLVVWIIAFSFYAWLFYIINSHITK</sequence>